<proteinExistence type="predicted"/>
<evidence type="ECO:0000313" key="3">
    <source>
        <dbReference type="Proteomes" id="UP000295781"/>
    </source>
</evidence>
<feature type="compositionally biased region" description="Basic and acidic residues" evidence="1">
    <location>
        <begin position="1"/>
        <end position="11"/>
    </location>
</feature>
<evidence type="ECO:0000313" key="2">
    <source>
        <dbReference type="EMBL" id="AUX26509.1"/>
    </source>
</evidence>
<gene>
    <name evidence="2" type="ORF">SOCEGT47_070780</name>
</gene>
<dbReference type="RefSeq" id="WP_275938671.1">
    <property type="nucleotide sequence ID" value="NZ_CP012670.1"/>
</dbReference>
<organism evidence="2 3">
    <name type="scientific">Sorangium cellulosum</name>
    <name type="common">Polyangium cellulosum</name>
    <dbReference type="NCBI Taxonomy" id="56"/>
    <lineage>
        <taxon>Bacteria</taxon>
        <taxon>Pseudomonadati</taxon>
        <taxon>Myxococcota</taxon>
        <taxon>Polyangia</taxon>
        <taxon>Polyangiales</taxon>
        <taxon>Polyangiaceae</taxon>
        <taxon>Sorangium</taxon>
    </lineage>
</organism>
<evidence type="ECO:0000256" key="1">
    <source>
        <dbReference type="SAM" id="MobiDB-lite"/>
    </source>
</evidence>
<reference evidence="2 3" key="1">
    <citation type="submission" date="2015-09" db="EMBL/GenBank/DDBJ databases">
        <title>Sorangium comparison.</title>
        <authorList>
            <person name="Zaburannyi N."/>
            <person name="Bunk B."/>
            <person name="Overmann J."/>
            <person name="Mueller R."/>
        </authorList>
    </citation>
    <scope>NUCLEOTIDE SEQUENCE [LARGE SCALE GENOMIC DNA]</scope>
    <source>
        <strain evidence="2 3">So ceGT47</strain>
    </source>
</reference>
<feature type="compositionally biased region" description="Polar residues" evidence="1">
    <location>
        <begin position="16"/>
        <end position="32"/>
    </location>
</feature>
<dbReference type="AlphaFoldDB" id="A0A4P2QAA6"/>
<sequence>MSNDHAGEIVIDRSVFTGNTGSSWDPTDPQISNHDDTSIR</sequence>
<feature type="region of interest" description="Disordered" evidence="1">
    <location>
        <begin position="1"/>
        <end position="40"/>
    </location>
</feature>
<dbReference type="EMBL" id="CP012670">
    <property type="protein sequence ID" value="AUX26509.1"/>
    <property type="molecule type" value="Genomic_DNA"/>
</dbReference>
<protein>
    <submittedName>
        <fullName evidence="2">Uncharacterized protein</fullName>
    </submittedName>
</protein>
<accession>A0A4P2QAA6</accession>
<dbReference type="Proteomes" id="UP000295781">
    <property type="component" value="Chromosome"/>
</dbReference>
<name>A0A4P2QAA6_SORCE</name>